<comment type="caution">
    <text evidence="15">The sequence shown here is derived from an EMBL/GenBank/DDBJ whole genome shotgun (WGS) entry which is preliminary data.</text>
</comment>
<comment type="catalytic activity">
    <reaction evidence="12">
        <text>fluoride(in) = fluoride(out)</text>
        <dbReference type="Rhea" id="RHEA:76159"/>
        <dbReference type="ChEBI" id="CHEBI:17051"/>
    </reaction>
    <physiologicalReaction direction="left-to-right" evidence="12">
        <dbReference type="Rhea" id="RHEA:76160"/>
    </physiologicalReaction>
</comment>
<dbReference type="AlphaFoldDB" id="A0A4Y1ZGF3"/>
<reference evidence="15 16" key="1">
    <citation type="submission" date="2017-11" db="EMBL/GenBank/DDBJ databases">
        <title>Draft Genome Sequence of Sporolactobacillus inulinus NBRC 111894 Isolated from Koso, a Japanese Sugar-Vegetable Fermented Beverage.</title>
        <authorList>
            <person name="Chiou T.Y."/>
            <person name="Oshima K."/>
            <person name="Suda W."/>
            <person name="Hattori M."/>
            <person name="Takahashi T."/>
        </authorList>
    </citation>
    <scope>NUCLEOTIDE SEQUENCE [LARGE SCALE GENOMIC DNA]</scope>
    <source>
        <strain evidence="15 16">NBRC111894</strain>
    </source>
</reference>
<keyword evidence="9 14" id="KW-0472">Membrane</keyword>
<dbReference type="NCBIfam" id="NF010801">
    <property type="entry name" value="PRK14205.1"/>
    <property type="match status" value="1"/>
</dbReference>
<comment type="activity regulation">
    <text evidence="14">Na(+) is not transported, but it plays an essential structural role and its presence is essential for fluoride channel function.</text>
</comment>
<proteinExistence type="inferred from homology"/>
<evidence type="ECO:0000256" key="7">
    <source>
        <dbReference type="ARBA" id="ARBA00023053"/>
    </source>
</evidence>
<dbReference type="GO" id="GO:0062054">
    <property type="term" value="F:fluoride channel activity"/>
    <property type="evidence" value="ECO:0007669"/>
    <property type="project" value="UniProtKB-UniRule"/>
</dbReference>
<evidence type="ECO:0000256" key="1">
    <source>
        <dbReference type="ARBA" id="ARBA00004651"/>
    </source>
</evidence>
<evidence type="ECO:0000256" key="6">
    <source>
        <dbReference type="ARBA" id="ARBA00022989"/>
    </source>
</evidence>
<feature type="binding site" evidence="14">
    <location>
        <position position="71"/>
    </location>
    <ligand>
        <name>Na(+)</name>
        <dbReference type="ChEBI" id="CHEBI:29101"/>
        <note>structural</note>
    </ligand>
</feature>
<keyword evidence="8 14" id="KW-0406">Ion transport</keyword>
<comment type="similarity">
    <text evidence="11 14">Belongs to the fluoride channel Fluc/FEX (TC 1.A.43) family.</text>
</comment>
<keyword evidence="3 14" id="KW-1003">Cell membrane</keyword>
<keyword evidence="7 14" id="KW-0915">Sodium</keyword>
<dbReference type="GO" id="GO:0140114">
    <property type="term" value="P:cellular detoxification of fluoride"/>
    <property type="evidence" value="ECO:0007669"/>
    <property type="project" value="UniProtKB-UniRule"/>
</dbReference>
<protein>
    <recommendedName>
        <fullName evidence="14">Fluoride-specific ion channel FluC</fullName>
    </recommendedName>
</protein>
<accession>A0A4Y1ZGF3</accession>
<evidence type="ECO:0000256" key="2">
    <source>
        <dbReference type="ARBA" id="ARBA00022448"/>
    </source>
</evidence>
<keyword evidence="4 14" id="KW-0812">Transmembrane</keyword>
<name>A0A4Y1ZGF3_9BACL</name>
<keyword evidence="5 14" id="KW-0479">Metal-binding</keyword>
<evidence type="ECO:0000256" key="5">
    <source>
        <dbReference type="ARBA" id="ARBA00022723"/>
    </source>
</evidence>
<comment type="subcellular location">
    <subcellularLocation>
        <location evidence="1 14">Cell membrane</location>
        <topology evidence="1 14">Multi-pass membrane protein</topology>
    </subcellularLocation>
</comment>
<feature type="transmembrane region" description="Helical" evidence="14">
    <location>
        <begin position="47"/>
        <end position="73"/>
    </location>
</feature>
<keyword evidence="10 14" id="KW-0407">Ion channel</keyword>
<evidence type="ECO:0000256" key="12">
    <source>
        <dbReference type="ARBA" id="ARBA00035585"/>
    </source>
</evidence>
<dbReference type="GO" id="GO:0005886">
    <property type="term" value="C:plasma membrane"/>
    <property type="evidence" value="ECO:0007669"/>
    <property type="project" value="UniProtKB-SubCell"/>
</dbReference>
<evidence type="ECO:0000256" key="13">
    <source>
        <dbReference type="ARBA" id="ARBA00049940"/>
    </source>
</evidence>
<dbReference type="PANTHER" id="PTHR28259">
    <property type="entry name" value="FLUORIDE EXPORT PROTEIN 1-RELATED"/>
    <property type="match status" value="1"/>
</dbReference>
<keyword evidence="2 14" id="KW-0813">Transport</keyword>
<keyword evidence="6 14" id="KW-1133">Transmembrane helix</keyword>
<evidence type="ECO:0000256" key="4">
    <source>
        <dbReference type="ARBA" id="ARBA00022692"/>
    </source>
</evidence>
<comment type="function">
    <text evidence="13 14">Fluoride-specific ion channel. Important for reducing fluoride concentration in the cell, thus reducing its toxicity.</text>
</comment>
<evidence type="ECO:0000256" key="8">
    <source>
        <dbReference type="ARBA" id="ARBA00023065"/>
    </source>
</evidence>
<dbReference type="EMBL" id="BEXB01000042">
    <property type="protein sequence ID" value="GAY78217.1"/>
    <property type="molecule type" value="Genomic_DNA"/>
</dbReference>
<evidence type="ECO:0000256" key="9">
    <source>
        <dbReference type="ARBA" id="ARBA00023136"/>
    </source>
</evidence>
<dbReference type="PANTHER" id="PTHR28259:SF16">
    <property type="entry name" value="FLUORIDE-SPECIFIC ION CHANNEL FLUC 2"/>
    <property type="match status" value="1"/>
</dbReference>
<dbReference type="Proteomes" id="UP000319716">
    <property type="component" value="Unassembled WGS sequence"/>
</dbReference>
<gene>
    <name evidence="14" type="primary">fluC</name>
    <name evidence="14" type="synonym">crcB</name>
    <name evidence="15" type="ORF">NBRC111894_3771</name>
</gene>
<dbReference type="HAMAP" id="MF_00454">
    <property type="entry name" value="FluC"/>
    <property type="match status" value="1"/>
</dbReference>
<dbReference type="RefSeq" id="WP_262393297.1">
    <property type="nucleotide sequence ID" value="NZ_BEXB01000042.1"/>
</dbReference>
<evidence type="ECO:0000313" key="16">
    <source>
        <dbReference type="Proteomes" id="UP000319716"/>
    </source>
</evidence>
<feature type="binding site" evidence="14">
    <location>
        <position position="74"/>
    </location>
    <ligand>
        <name>Na(+)</name>
        <dbReference type="ChEBI" id="CHEBI:29101"/>
        <note>structural</note>
    </ligand>
</feature>
<comment type="caution">
    <text evidence="14">Lacks conserved residue(s) required for the propagation of feature annotation.</text>
</comment>
<evidence type="ECO:0000256" key="11">
    <source>
        <dbReference type="ARBA" id="ARBA00035120"/>
    </source>
</evidence>
<organism evidence="15 16">
    <name type="scientific">Sporolactobacillus inulinus</name>
    <dbReference type="NCBI Taxonomy" id="2078"/>
    <lineage>
        <taxon>Bacteria</taxon>
        <taxon>Bacillati</taxon>
        <taxon>Bacillota</taxon>
        <taxon>Bacilli</taxon>
        <taxon>Bacillales</taxon>
        <taxon>Sporolactobacillaceae</taxon>
        <taxon>Sporolactobacillus</taxon>
    </lineage>
</organism>
<sequence>MLINYLMVALGAAFGVLARFSLSNWIKRRWSHDFPLPTFIINVSGSLALGLITGLGIGVHASLLLGTGFMGAYTTFSTFTMESVSLNRRKKKRVFYSYLISSYVLGIAAVFLGTSLGAAIRSLLGM</sequence>
<dbReference type="GO" id="GO:0046872">
    <property type="term" value="F:metal ion binding"/>
    <property type="evidence" value="ECO:0007669"/>
    <property type="project" value="UniProtKB-KW"/>
</dbReference>
<dbReference type="InterPro" id="IPR003691">
    <property type="entry name" value="FluC"/>
</dbReference>
<evidence type="ECO:0000256" key="14">
    <source>
        <dbReference type="HAMAP-Rule" id="MF_00454"/>
    </source>
</evidence>
<dbReference type="Pfam" id="PF02537">
    <property type="entry name" value="CRCB"/>
    <property type="match status" value="1"/>
</dbReference>
<feature type="transmembrane region" description="Helical" evidence="14">
    <location>
        <begin position="94"/>
        <end position="120"/>
    </location>
</feature>
<evidence type="ECO:0000256" key="3">
    <source>
        <dbReference type="ARBA" id="ARBA00022475"/>
    </source>
</evidence>
<evidence type="ECO:0000313" key="15">
    <source>
        <dbReference type="EMBL" id="GAY78217.1"/>
    </source>
</evidence>
<evidence type="ECO:0000256" key="10">
    <source>
        <dbReference type="ARBA" id="ARBA00023303"/>
    </source>
</evidence>